<dbReference type="EMBL" id="AAJCRC010000187">
    <property type="protein sequence ID" value="ECK6663102.1"/>
    <property type="molecule type" value="Genomic_DNA"/>
</dbReference>
<reference evidence="1" key="1">
    <citation type="submission" date="2019-08" db="EMBL/GenBank/DDBJ databases">
        <authorList>
            <consortium name="PulseNet: The National Subtyping Network for Foodborne Disease Surveillance"/>
            <person name="Tarr C.L."/>
            <person name="Trees E."/>
            <person name="Katz L.S."/>
            <person name="Carleton-Romer H.A."/>
            <person name="Stroika S."/>
            <person name="Kucerova Z."/>
            <person name="Roache K.F."/>
            <person name="Sabol A.L."/>
            <person name="Besser J."/>
            <person name="Gerner-Smidt P."/>
        </authorList>
    </citation>
    <scope>NUCLEOTIDE SEQUENCE</scope>
    <source>
        <strain evidence="1">PNUSAS086686</strain>
    </source>
</reference>
<accession>A0A5Y6F095</accession>
<gene>
    <name evidence="1" type="ORF">FSC90_25670</name>
</gene>
<name>A0A5Y6F095_SALER</name>
<protein>
    <submittedName>
        <fullName evidence="1">Uncharacterized protein</fullName>
    </submittedName>
</protein>
<comment type="caution">
    <text evidence="1">The sequence shown here is derived from an EMBL/GenBank/DDBJ whole genome shotgun (WGS) entry which is preliminary data.</text>
</comment>
<sequence>MTTSLSGFIEFVRADMGVTAAQVPDDSPSFSLAYGGAVEWVNSDIACVMPNLYTVAVYNLGASFLVNYGIESVFAEFRKIYGLNDFTAGVITGASDNATSSQRLVPDFFKNLSLADLQMLKDPYGRRYLMIAEQFGSLWGLS</sequence>
<evidence type="ECO:0000313" key="1">
    <source>
        <dbReference type="EMBL" id="ECK6663102.1"/>
    </source>
</evidence>
<dbReference type="AlphaFoldDB" id="A0A5Y6F095"/>
<organism evidence="1">
    <name type="scientific">Salmonella enterica</name>
    <name type="common">Salmonella choleraesuis</name>
    <dbReference type="NCBI Taxonomy" id="28901"/>
    <lineage>
        <taxon>Bacteria</taxon>
        <taxon>Pseudomonadati</taxon>
        <taxon>Pseudomonadota</taxon>
        <taxon>Gammaproteobacteria</taxon>
        <taxon>Enterobacterales</taxon>
        <taxon>Enterobacteriaceae</taxon>
        <taxon>Salmonella</taxon>
    </lineage>
</organism>
<proteinExistence type="predicted"/>